<evidence type="ECO:0008006" key="4">
    <source>
        <dbReference type="Google" id="ProtNLM"/>
    </source>
</evidence>
<sequence>MSNVNTIVTIKFRREKKIIFLQAKFNEKFSEIKQRLLNYLDDVDNVDNIRLYNPQRELITDSLIVGFYNIKDYENLYLTLFNQETNSWEEINVPPFEDLRPLLPTDSSQMNERSMISPPNELGDNMDTDSDSDMDK</sequence>
<evidence type="ECO:0000313" key="3">
    <source>
        <dbReference type="Proteomes" id="UP000070444"/>
    </source>
</evidence>
<dbReference type="SUPFAM" id="SSF54236">
    <property type="entry name" value="Ubiquitin-like"/>
    <property type="match status" value="1"/>
</dbReference>
<proteinExistence type="predicted"/>
<protein>
    <recommendedName>
        <fullName evidence="4">Ubiquitin-like domain-containing protein</fullName>
    </recommendedName>
</protein>
<evidence type="ECO:0000313" key="2">
    <source>
        <dbReference type="EMBL" id="KXN71250.1"/>
    </source>
</evidence>
<dbReference type="Proteomes" id="UP000070444">
    <property type="component" value="Unassembled WGS sequence"/>
</dbReference>
<feature type="region of interest" description="Disordered" evidence="1">
    <location>
        <begin position="101"/>
        <end position="136"/>
    </location>
</feature>
<reference evidence="2 3" key="1">
    <citation type="journal article" date="2015" name="Genome Biol. Evol.">
        <title>Phylogenomic analyses indicate that early fungi evolved digesting cell walls of algal ancestors of land plants.</title>
        <authorList>
            <person name="Chang Y."/>
            <person name="Wang S."/>
            <person name="Sekimoto S."/>
            <person name="Aerts A.L."/>
            <person name="Choi C."/>
            <person name="Clum A."/>
            <person name="LaButti K.M."/>
            <person name="Lindquist E.A."/>
            <person name="Yee Ngan C."/>
            <person name="Ohm R.A."/>
            <person name="Salamov A.A."/>
            <person name="Grigoriev I.V."/>
            <person name="Spatafora J.W."/>
            <person name="Berbee M.L."/>
        </authorList>
    </citation>
    <scope>NUCLEOTIDE SEQUENCE [LARGE SCALE GENOMIC DNA]</scope>
    <source>
        <strain evidence="2 3">NRRL 28638</strain>
    </source>
</reference>
<dbReference type="EMBL" id="KQ964479">
    <property type="protein sequence ID" value="KXN71250.1"/>
    <property type="molecule type" value="Genomic_DNA"/>
</dbReference>
<evidence type="ECO:0000256" key="1">
    <source>
        <dbReference type="SAM" id="MobiDB-lite"/>
    </source>
</evidence>
<accession>A0A137P8C2</accession>
<feature type="compositionally biased region" description="Acidic residues" evidence="1">
    <location>
        <begin position="124"/>
        <end position="136"/>
    </location>
</feature>
<dbReference type="Gene3D" id="3.10.20.90">
    <property type="entry name" value="Phosphatidylinositol 3-kinase Catalytic Subunit, Chain A, domain 1"/>
    <property type="match status" value="1"/>
</dbReference>
<keyword evidence="3" id="KW-1185">Reference proteome</keyword>
<dbReference type="AlphaFoldDB" id="A0A137P8C2"/>
<dbReference type="InterPro" id="IPR029071">
    <property type="entry name" value="Ubiquitin-like_domsf"/>
</dbReference>
<gene>
    <name evidence="2" type="ORF">CONCODRAFT_84797</name>
</gene>
<organism evidence="2 3">
    <name type="scientific">Conidiobolus coronatus (strain ATCC 28846 / CBS 209.66 / NRRL 28638)</name>
    <name type="common">Delacroixia coronata</name>
    <dbReference type="NCBI Taxonomy" id="796925"/>
    <lineage>
        <taxon>Eukaryota</taxon>
        <taxon>Fungi</taxon>
        <taxon>Fungi incertae sedis</taxon>
        <taxon>Zoopagomycota</taxon>
        <taxon>Entomophthoromycotina</taxon>
        <taxon>Entomophthoromycetes</taxon>
        <taxon>Entomophthorales</taxon>
        <taxon>Ancylistaceae</taxon>
        <taxon>Conidiobolus</taxon>
    </lineage>
</organism>
<name>A0A137P8C2_CONC2</name>
<feature type="compositionally biased region" description="Polar residues" evidence="1">
    <location>
        <begin position="105"/>
        <end position="114"/>
    </location>
</feature>